<accession>A0A2P6P6S8</accession>
<dbReference type="STRING" id="74649.A0A2P6P6S8"/>
<protein>
    <submittedName>
        <fullName evidence="1">Putative ribose-5-phosphate isomerase</fullName>
        <ecNumber evidence="1">5.3.1.6</ecNumber>
    </submittedName>
</protein>
<sequence>MIFGLSSGSTVKHTVDRLGELLQPGKVHNIIEISKNTHQQVISLRISLSNLDPRSRYRRCRRGGSPPQPSQRPLRVRNSCWVQEHERIKDC</sequence>
<dbReference type="GO" id="GO:0004751">
    <property type="term" value="F:ribose-5-phosphate isomerase activity"/>
    <property type="evidence" value="ECO:0007669"/>
    <property type="project" value="UniProtKB-EC"/>
</dbReference>
<dbReference type="EMBL" id="PDCK01000045">
    <property type="protein sequence ID" value="PRQ17614.1"/>
    <property type="molecule type" value="Genomic_DNA"/>
</dbReference>
<dbReference type="AlphaFoldDB" id="A0A2P6P6S8"/>
<comment type="caution">
    <text evidence="1">The sequence shown here is derived from an EMBL/GenBank/DDBJ whole genome shotgun (WGS) entry which is preliminary data.</text>
</comment>
<dbReference type="EC" id="5.3.1.6" evidence="1"/>
<reference evidence="1 2" key="1">
    <citation type="journal article" date="2018" name="Nat. Genet.">
        <title>The Rosa genome provides new insights in the design of modern roses.</title>
        <authorList>
            <person name="Bendahmane M."/>
        </authorList>
    </citation>
    <scope>NUCLEOTIDE SEQUENCE [LARGE SCALE GENOMIC DNA]</scope>
    <source>
        <strain evidence="2">cv. Old Blush</strain>
    </source>
</reference>
<dbReference type="Proteomes" id="UP000238479">
    <property type="component" value="Chromosome 7"/>
</dbReference>
<name>A0A2P6P6S8_ROSCH</name>
<gene>
    <name evidence="1" type="ORF">RchiOBHm_Chr7g0196901</name>
</gene>
<organism evidence="1 2">
    <name type="scientific">Rosa chinensis</name>
    <name type="common">China rose</name>
    <dbReference type="NCBI Taxonomy" id="74649"/>
    <lineage>
        <taxon>Eukaryota</taxon>
        <taxon>Viridiplantae</taxon>
        <taxon>Streptophyta</taxon>
        <taxon>Embryophyta</taxon>
        <taxon>Tracheophyta</taxon>
        <taxon>Spermatophyta</taxon>
        <taxon>Magnoliopsida</taxon>
        <taxon>eudicotyledons</taxon>
        <taxon>Gunneridae</taxon>
        <taxon>Pentapetalae</taxon>
        <taxon>rosids</taxon>
        <taxon>fabids</taxon>
        <taxon>Rosales</taxon>
        <taxon>Rosaceae</taxon>
        <taxon>Rosoideae</taxon>
        <taxon>Rosoideae incertae sedis</taxon>
        <taxon>Rosa</taxon>
    </lineage>
</organism>
<keyword evidence="2" id="KW-1185">Reference proteome</keyword>
<dbReference type="Gramene" id="PRQ17614">
    <property type="protein sequence ID" value="PRQ17614"/>
    <property type="gene ID" value="RchiOBHm_Chr7g0196901"/>
</dbReference>
<dbReference type="Gene3D" id="3.40.50.1360">
    <property type="match status" value="1"/>
</dbReference>
<keyword evidence="1" id="KW-0413">Isomerase</keyword>
<evidence type="ECO:0000313" key="1">
    <source>
        <dbReference type="EMBL" id="PRQ17614.1"/>
    </source>
</evidence>
<evidence type="ECO:0000313" key="2">
    <source>
        <dbReference type="Proteomes" id="UP000238479"/>
    </source>
</evidence>
<proteinExistence type="predicted"/>